<comment type="catalytic activity">
    <reaction evidence="8">
        <text>4 Cu(+) + O2 + 4 H(+) = 4 Cu(2+) + 2 H2O</text>
        <dbReference type="Rhea" id="RHEA:30083"/>
        <dbReference type="ChEBI" id="CHEBI:15377"/>
        <dbReference type="ChEBI" id="CHEBI:15378"/>
        <dbReference type="ChEBI" id="CHEBI:15379"/>
        <dbReference type="ChEBI" id="CHEBI:29036"/>
        <dbReference type="ChEBI" id="CHEBI:49552"/>
        <dbReference type="EC" id="1.16.3.4"/>
    </reaction>
    <physiologicalReaction direction="left-to-right" evidence="8">
        <dbReference type="Rhea" id="RHEA:30084"/>
    </physiologicalReaction>
</comment>
<dbReference type="Pfam" id="PF07731">
    <property type="entry name" value="Cu-oxidase_2"/>
    <property type="match status" value="1"/>
</dbReference>
<dbReference type="PANTHER" id="PTHR48267">
    <property type="entry name" value="CUPREDOXIN SUPERFAMILY PROTEIN"/>
    <property type="match status" value="1"/>
</dbReference>
<dbReference type="InterPro" id="IPR001117">
    <property type="entry name" value="Cu-oxidase_2nd"/>
</dbReference>
<sequence length="483" mass="51998">MKLLNRRELLGHAAGFGAAFALPSAAFAASDKRLAYPPLLDATTSRLFQLEARTGETRFDDGAASETFGYNQGYLGPTIRVQAGVETRAEVHNTLGEPMSAHWHGLVVAGEFDGGPHQAIAPGDTWKPVLDLDQPPATAWYHSHIHGATARQVMLGLAGVLQVTDDADDARGLPSAYGVDDLTLVLQDRQFNWRGRLKYDPGMHQSMNGFQGDTMVVNGQIGASAAVPKGIVRCRVVNGSNARVYRLSMSDSRSLHLIATDAGFLDRPIALNRLTLAPGERAEVLVDFTSGRDSVLKSDDIINSAMGGMMGGGGSGSPFTVLPFAVDTTLPVRIDALPGSLDGQLPDLAVKDAPVRRLSLDMSMGMGMMFSRSGNRFSINGASYDSGTLNFSTKINSIERWIVRGAMMMHPFHVHGVRFQVLSENGTAPRAENRGWKDTVLVDGEVELAMKFEKPASAAAPYMYHCHILEHEDGGMMGQFSVA</sequence>
<comment type="subunit">
    <text evidence="1">Monomer.</text>
</comment>
<dbReference type="GO" id="GO:0005507">
    <property type="term" value="F:copper ion binding"/>
    <property type="evidence" value="ECO:0007669"/>
    <property type="project" value="InterPro"/>
</dbReference>
<keyword evidence="9" id="KW-0732">Signal</keyword>
<evidence type="ECO:0000256" key="7">
    <source>
        <dbReference type="ARBA" id="ARBA00043090"/>
    </source>
</evidence>
<evidence type="ECO:0000256" key="9">
    <source>
        <dbReference type="SAM" id="SignalP"/>
    </source>
</evidence>
<evidence type="ECO:0000259" key="12">
    <source>
        <dbReference type="Pfam" id="PF07732"/>
    </source>
</evidence>
<dbReference type="InterPro" id="IPR045087">
    <property type="entry name" value="Cu-oxidase_fam"/>
</dbReference>
<name>A0A0H5CYG8_9RHOB</name>
<evidence type="ECO:0000313" key="13">
    <source>
        <dbReference type="EMBL" id="CRL09613.1"/>
    </source>
</evidence>
<dbReference type="InterPro" id="IPR006311">
    <property type="entry name" value="TAT_signal"/>
</dbReference>
<dbReference type="EMBL" id="CVRL01000004">
    <property type="protein sequence ID" value="CRL09613.1"/>
    <property type="molecule type" value="Genomic_DNA"/>
</dbReference>
<evidence type="ECO:0000259" key="11">
    <source>
        <dbReference type="Pfam" id="PF07731"/>
    </source>
</evidence>
<evidence type="ECO:0000256" key="2">
    <source>
        <dbReference type="ARBA" id="ARBA00022723"/>
    </source>
</evidence>
<dbReference type="Pfam" id="PF00394">
    <property type="entry name" value="Cu-oxidase"/>
    <property type="match status" value="1"/>
</dbReference>
<dbReference type="InterPro" id="IPR011706">
    <property type="entry name" value="Cu-oxidase_C"/>
</dbReference>
<protein>
    <recommendedName>
        <fullName evidence="5">Multicopper oxidase CueO</fullName>
        <ecNumber evidence="4">1.16.3.4</ecNumber>
    </recommendedName>
    <alternativeName>
        <fullName evidence="6">Copper efflux oxidase</fullName>
    </alternativeName>
    <alternativeName>
        <fullName evidence="7">Cuprous oxidase</fullName>
    </alternativeName>
</protein>
<dbReference type="AlphaFoldDB" id="A0A0H5CYG8"/>
<feature type="signal peptide" evidence="9">
    <location>
        <begin position="1"/>
        <end position="28"/>
    </location>
</feature>
<dbReference type="RefSeq" id="WP_050672449.1">
    <property type="nucleotide sequence ID" value="NZ_CVRL01000004.1"/>
</dbReference>
<dbReference type="InterPro" id="IPR011707">
    <property type="entry name" value="Cu-oxidase-like_N"/>
</dbReference>
<dbReference type="Pfam" id="PF07732">
    <property type="entry name" value="Cu-oxidase_3"/>
    <property type="match status" value="1"/>
</dbReference>
<evidence type="ECO:0000256" key="1">
    <source>
        <dbReference type="ARBA" id="ARBA00011245"/>
    </source>
</evidence>
<evidence type="ECO:0000256" key="8">
    <source>
        <dbReference type="ARBA" id="ARBA00048092"/>
    </source>
</evidence>
<dbReference type="SUPFAM" id="SSF49503">
    <property type="entry name" value="Cupredoxins"/>
    <property type="match status" value="3"/>
</dbReference>
<proteinExistence type="predicted"/>
<dbReference type="InterPro" id="IPR008972">
    <property type="entry name" value="Cupredoxin"/>
</dbReference>
<evidence type="ECO:0000256" key="3">
    <source>
        <dbReference type="ARBA" id="ARBA00023002"/>
    </source>
</evidence>
<keyword evidence="2" id="KW-0479">Metal-binding</keyword>
<evidence type="ECO:0000259" key="10">
    <source>
        <dbReference type="Pfam" id="PF00394"/>
    </source>
</evidence>
<keyword evidence="3" id="KW-0560">Oxidoreductase</keyword>
<feature type="domain" description="Plastocyanin-like" evidence="12">
    <location>
        <begin position="53"/>
        <end position="166"/>
    </location>
</feature>
<dbReference type="InterPro" id="IPR002355">
    <property type="entry name" value="Cu_oxidase_Cu_BS"/>
</dbReference>
<dbReference type="PANTHER" id="PTHR48267:SF1">
    <property type="entry name" value="BILIRUBIN OXIDASE"/>
    <property type="match status" value="1"/>
</dbReference>
<accession>A0A0H5CYG8</accession>
<dbReference type="PROSITE" id="PS51318">
    <property type="entry name" value="TAT"/>
    <property type="match status" value="1"/>
</dbReference>
<dbReference type="EC" id="1.16.3.4" evidence="4"/>
<feature type="domain" description="Plastocyanin-like" evidence="11">
    <location>
        <begin position="376"/>
        <end position="482"/>
    </location>
</feature>
<dbReference type="CDD" id="cd13890">
    <property type="entry name" value="CuRO_3_CueO_FtsP"/>
    <property type="match status" value="1"/>
</dbReference>
<dbReference type="CDD" id="cd13867">
    <property type="entry name" value="CuRO_2_CueO_FtsP"/>
    <property type="match status" value="1"/>
</dbReference>
<dbReference type="STRING" id="481446.NIT7645_01632"/>
<evidence type="ECO:0000256" key="4">
    <source>
        <dbReference type="ARBA" id="ARBA00038978"/>
    </source>
</evidence>
<dbReference type="Gene3D" id="2.60.40.420">
    <property type="entry name" value="Cupredoxins - blue copper proteins"/>
    <property type="match status" value="3"/>
</dbReference>
<dbReference type="PROSITE" id="PS00080">
    <property type="entry name" value="MULTICOPPER_OXIDASE2"/>
    <property type="match status" value="1"/>
</dbReference>
<dbReference type="GO" id="GO:0016491">
    <property type="term" value="F:oxidoreductase activity"/>
    <property type="evidence" value="ECO:0007669"/>
    <property type="project" value="UniProtKB-KW"/>
</dbReference>
<keyword evidence="14" id="KW-1185">Reference proteome</keyword>
<evidence type="ECO:0000256" key="5">
    <source>
        <dbReference type="ARBA" id="ARBA00041027"/>
    </source>
</evidence>
<organism evidence="13 14">
    <name type="scientific">Phaeobacter italicus</name>
    <dbReference type="NCBI Taxonomy" id="481446"/>
    <lineage>
        <taxon>Bacteria</taxon>
        <taxon>Pseudomonadati</taxon>
        <taxon>Pseudomonadota</taxon>
        <taxon>Alphaproteobacteria</taxon>
        <taxon>Rhodobacterales</taxon>
        <taxon>Roseobacteraceae</taxon>
        <taxon>Phaeobacter</taxon>
    </lineage>
</organism>
<evidence type="ECO:0000256" key="6">
    <source>
        <dbReference type="ARBA" id="ARBA00042896"/>
    </source>
</evidence>
<feature type="domain" description="Plastocyanin-like" evidence="10">
    <location>
        <begin position="208"/>
        <end position="289"/>
    </location>
</feature>
<feature type="chain" id="PRO_5005217174" description="Multicopper oxidase CueO" evidence="9">
    <location>
        <begin position="29"/>
        <end position="483"/>
    </location>
</feature>
<reference evidence="14" key="1">
    <citation type="submission" date="2015-05" db="EMBL/GenBank/DDBJ databases">
        <authorList>
            <person name="Rodrigo-Torres Lidia"/>
            <person name="Arahal R.David."/>
        </authorList>
    </citation>
    <scope>NUCLEOTIDE SEQUENCE [LARGE SCALE GENOMIC DNA]</scope>
    <source>
        <strain evidence="14">CECT 7321</strain>
    </source>
</reference>
<gene>
    <name evidence="13" type="primary">cueO</name>
    <name evidence="13" type="ORF">NIT7321_00444</name>
</gene>
<evidence type="ECO:0000313" key="14">
    <source>
        <dbReference type="Proteomes" id="UP000043764"/>
    </source>
</evidence>
<dbReference type="Proteomes" id="UP000043764">
    <property type="component" value="Unassembled WGS sequence"/>
</dbReference>